<organism evidence="1 2">
    <name type="scientific">Datura stramonium</name>
    <name type="common">Jimsonweed</name>
    <name type="synonym">Common thornapple</name>
    <dbReference type="NCBI Taxonomy" id="4076"/>
    <lineage>
        <taxon>Eukaryota</taxon>
        <taxon>Viridiplantae</taxon>
        <taxon>Streptophyta</taxon>
        <taxon>Embryophyta</taxon>
        <taxon>Tracheophyta</taxon>
        <taxon>Spermatophyta</taxon>
        <taxon>Magnoliopsida</taxon>
        <taxon>eudicotyledons</taxon>
        <taxon>Gunneridae</taxon>
        <taxon>Pentapetalae</taxon>
        <taxon>asterids</taxon>
        <taxon>lamiids</taxon>
        <taxon>Solanales</taxon>
        <taxon>Solanaceae</taxon>
        <taxon>Solanoideae</taxon>
        <taxon>Datureae</taxon>
        <taxon>Datura</taxon>
    </lineage>
</organism>
<sequence length="51" mass="5841">PSLSRSLDHCHDLGTVKHVPLQRYCLAVARLSCTFNISLTLYKQYIITNLH</sequence>
<name>A0ABS8UNV5_DATST</name>
<accession>A0ABS8UNV5</accession>
<dbReference type="EMBL" id="JACEIK010002247">
    <property type="protein sequence ID" value="MCD9559986.1"/>
    <property type="molecule type" value="Genomic_DNA"/>
</dbReference>
<reference evidence="1 2" key="1">
    <citation type="journal article" date="2021" name="BMC Genomics">
        <title>Datura genome reveals duplications of psychoactive alkaloid biosynthetic genes and high mutation rate following tissue culture.</title>
        <authorList>
            <person name="Rajewski A."/>
            <person name="Carter-House D."/>
            <person name="Stajich J."/>
            <person name="Litt A."/>
        </authorList>
    </citation>
    <scope>NUCLEOTIDE SEQUENCE [LARGE SCALE GENOMIC DNA]</scope>
    <source>
        <strain evidence="1">AR-01</strain>
    </source>
</reference>
<protein>
    <submittedName>
        <fullName evidence="1">Uncharacterized protein</fullName>
    </submittedName>
</protein>
<keyword evidence="2" id="KW-1185">Reference proteome</keyword>
<evidence type="ECO:0000313" key="1">
    <source>
        <dbReference type="EMBL" id="MCD9559986.1"/>
    </source>
</evidence>
<evidence type="ECO:0000313" key="2">
    <source>
        <dbReference type="Proteomes" id="UP000823775"/>
    </source>
</evidence>
<feature type="non-terminal residue" evidence="1">
    <location>
        <position position="51"/>
    </location>
</feature>
<dbReference type="Proteomes" id="UP000823775">
    <property type="component" value="Unassembled WGS sequence"/>
</dbReference>
<feature type="non-terminal residue" evidence="1">
    <location>
        <position position="1"/>
    </location>
</feature>
<gene>
    <name evidence="1" type="ORF">HAX54_018370</name>
</gene>
<comment type="caution">
    <text evidence="1">The sequence shown here is derived from an EMBL/GenBank/DDBJ whole genome shotgun (WGS) entry which is preliminary data.</text>
</comment>
<proteinExistence type="predicted"/>